<accession>A0A1Y2BKF3</accession>
<name>A0A1Y2BKF3_9FUNG</name>
<dbReference type="OrthoDB" id="10402925at2759"/>
<keyword evidence="3" id="KW-1185">Reference proteome</keyword>
<evidence type="ECO:0000313" key="2">
    <source>
        <dbReference type="EMBL" id="ORY35254.1"/>
    </source>
</evidence>
<dbReference type="Proteomes" id="UP000193642">
    <property type="component" value="Unassembled WGS sequence"/>
</dbReference>
<evidence type="ECO:0000256" key="1">
    <source>
        <dbReference type="SAM" id="MobiDB-lite"/>
    </source>
</evidence>
<dbReference type="AlphaFoldDB" id="A0A1Y2BKF3"/>
<reference evidence="2 3" key="1">
    <citation type="submission" date="2016-07" db="EMBL/GenBank/DDBJ databases">
        <title>Pervasive Adenine N6-methylation of Active Genes in Fungi.</title>
        <authorList>
            <consortium name="DOE Joint Genome Institute"/>
            <person name="Mondo S.J."/>
            <person name="Dannebaum R.O."/>
            <person name="Kuo R.C."/>
            <person name="Labutti K."/>
            <person name="Haridas S."/>
            <person name="Kuo A."/>
            <person name="Salamov A."/>
            <person name="Ahrendt S.R."/>
            <person name="Lipzen A."/>
            <person name="Sullivan W."/>
            <person name="Andreopoulos W.B."/>
            <person name="Clum A."/>
            <person name="Lindquist E."/>
            <person name="Daum C."/>
            <person name="Ramamoorthy G.K."/>
            <person name="Gryganskyi A."/>
            <person name="Culley D."/>
            <person name="Magnuson J.K."/>
            <person name="James T.Y."/>
            <person name="O'Malley M.A."/>
            <person name="Stajich J.E."/>
            <person name="Spatafora J.W."/>
            <person name="Visel A."/>
            <person name="Grigoriev I.V."/>
        </authorList>
    </citation>
    <scope>NUCLEOTIDE SEQUENCE [LARGE SCALE GENOMIC DNA]</scope>
    <source>
        <strain evidence="2 3">JEL800</strain>
    </source>
</reference>
<feature type="region of interest" description="Disordered" evidence="1">
    <location>
        <begin position="104"/>
        <end position="144"/>
    </location>
</feature>
<proteinExistence type="predicted"/>
<sequence length="144" mass="15616">MESGTASELIKALDCMEKALDNPPSHSTLLESAVEPQDSTIESDSALLFNLLNSKPSAPPVSTTPLIDDATASETKAPMDMKEKFHKLREKFQQQATVAKGYTSTGKFAKKAPPPPPCNISENLSLNMDIQSKPRELDTKENLG</sequence>
<organism evidence="2 3">
    <name type="scientific">Rhizoclosmatium globosum</name>
    <dbReference type="NCBI Taxonomy" id="329046"/>
    <lineage>
        <taxon>Eukaryota</taxon>
        <taxon>Fungi</taxon>
        <taxon>Fungi incertae sedis</taxon>
        <taxon>Chytridiomycota</taxon>
        <taxon>Chytridiomycota incertae sedis</taxon>
        <taxon>Chytridiomycetes</taxon>
        <taxon>Chytridiales</taxon>
        <taxon>Chytriomycetaceae</taxon>
        <taxon>Rhizoclosmatium</taxon>
    </lineage>
</organism>
<feature type="compositionally biased region" description="Basic and acidic residues" evidence="1">
    <location>
        <begin position="132"/>
        <end position="144"/>
    </location>
</feature>
<dbReference type="EMBL" id="MCGO01000060">
    <property type="protein sequence ID" value="ORY35254.1"/>
    <property type="molecule type" value="Genomic_DNA"/>
</dbReference>
<feature type="compositionally biased region" description="Polar residues" evidence="1">
    <location>
        <begin position="120"/>
        <end position="130"/>
    </location>
</feature>
<comment type="caution">
    <text evidence="2">The sequence shown here is derived from an EMBL/GenBank/DDBJ whole genome shotgun (WGS) entry which is preliminary data.</text>
</comment>
<gene>
    <name evidence="2" type="ORF">BCR33DRAFT_505944</name>
</gene>
<evidence type="ECO:0000313" key="3">
    <source>
        <dbReference type="Proteomes" id="UP000193642"/>
    </source>
</evidence>
<protein>
    <submittedName>
        <fullName evidence="2">Uncharacterized protein</fullName>
    </submittedName>
</protein>